<comment type="caution">
    <text evidence="1">The sequence shown here is derived from an EMBL/GenBank/DDBJ whole genome shotgun (WGS) entry which is preliminary data.</text>
</comment>
<organism evidence="1">
    <name type="scientific">marine sediment metagenome</name>
    <dbReference type="NCBI Taxonomy" id="412755"/>
    <lineage>
        <taxon>unclassified sequences</taxon>
        <taxon>metagenomes</taxon>
        <taxon>ecological metagenomes</taxon>
    </lineage>
</organism>
<name>A0A0F9PDE6_9ZZZZ</name>
<reference evidence="1" key="1">
    <citation type="journal article" date="2015" name="Nature">
        <title>Complex archaea that bridge the gap between prokaryotes and eukaryotes.</title>
        <authorList>
            <person name="Spang A."/>
            <person name="Saw J.H."/>
            <person name="Jorgensen S.L."/>
            <person name="Zaremba-Niedzwiedzka K."/>
            <person name="Martijn J."/>
            <person name="Lind A.E."/>
            <person name="van Eijk R."/>
            <person name="Schleper C."/>
            <person name="Guy L."/>
            <person name="Ettema T.J."/>
        </authorList>
    </citation>
    <scope>NUCLEOTIDE SEQUENCE</scope>
</reference>
<gene>
    <name evidence="1" type="ORF">LCGC14_1151880</name>
</gene>
<evidence type="ECO:0000313" key="1">
    <source>
        <dbReference type="EMBL" id="KKM99050.1"/>
    </source>
</evidence>
<accession>A0A0F9PDE6</accession>
<sequence>MLRIEVRPHPVQGDPNAVELRVSVWRNEQSFHYVKLYPEDMFVSHWDRLINEAMMVMREAGLKDMIAGWRKV</sequence>
<dbReference type="EMBL" id="LAZR01005545">
    <property type="protein sequence ID" value="KKM99050.1"/>
    <property type="molecule type" value="Genomic_DNA"/>
</dbReference>
<dbReference type="AlphaFoldDB" id="A0A0F9PDE6"/>
<protein>
    <submittedName>
        <fullName evidence="1">Uncharacterized protein</fullName>
    </submittedName>
</protein>
<proteinExistence type="predicted"/>